<evidence type="ECO:0000259" key="3">
    <source>
        <dbReference type="Pfam" id="PF12770"/>
    </source>
</evidence>
<protein>
    <submittedName>
        <fullName evidence="7">CHAT domain-containing protein</fullName>
    </submittedName>
</protein>
<dbReference type="InterPro" id="IPR024983">
    <property type="entry name" value="CHAT_dom"/>
</dbReference>
<dbReference type="SUPFAM" id="SSF53474">
    <property type="entry name" value="alpha/beta-Hydrolases"/>
    <property type="match status" value="1"/>
</dbReference>
<feature type="domain" description="DUF7363" evidence="5">
    <location>
        <begin position="657"/>
        <end position="762"/>
    </location>
</feature>
<dbReference type="InterPro" id="IPR055787">
    <property type="entry name" value="DUF7363"/>
</dbReference>
<dbReference type="Pfam" id="PF12770">
    <property type="entry name" value="CHAT"/>
    <property type="match status" value="1"/>
</dbReference>
<reference evidence="7 8" key="1">
    <citation type="submission" date="2019-06" db="EMBL/GenBank/DDBJ databases">
        <title>Sequencing the genomes of 1000 actinobacteria strains.</title>
        <authorList>
            <person name="Klenk H.-P."/>
        </authorList>
    </citation>
    <scope>NUCLEOTIDE SEQUENCE [LARGE SCALE GENOMIC DNA]</scope>
    <source>
        <strain evidence="7 8">DSM 21776</strain>
    </source>
</reference>
<evidence type="ECO:0000313" key="7">
    <source>
        <dbReference type="EMBL" id="TQN46792.1"/>
    </source>
</evidence>
<feature type="region of interest" description="Disordered" evidence="1">
    <location>
        <begin position="1"/>
        <end position="37"/>
    </location>
</feature>
<dbReference type="InterPro" id="IPR050452">
    <property type="entry name" value="Metacaspase"/>
</dbReference>
<dbReference type="Pfam" id="PF24062">
    <property type="entry name" value="DUF7362"/>
    <property type="match status" value="1"/>
</dbReference>
<dbReference type="SUPFAM" id="SSF52129">
    <property type="entry name" value="Caspase-like"/>
    <property type="match status" value="1"/>
</dbReference>
<evidence type="ECO:0000259" key="5">
    <source>
        <dbReference type="Pfam" id="PF24063"/>
    </source>
</evidence>
<gene>
    <name evidence="7" type="ORF">FHX52_3521</name>
</gene>
<dbReference type="PANTHER" id="PTHR48104:SF30">
    <property type="entry name" value="METACASPASE-1"/>
    <property type="match status" value="1"/>
</dbReference>
<dbReference type="GO" id="GO:0004197">
    <property type="term" value="F:cysteine-type endopeptidase activity"/>
    <property type="evidence" value="ECO:0007669"/>
    <property type="project" value="InterPro"/>
</dbReference>
<dbReference type="RefSeq" id="WP_246070091.1">
    <property type="nucleotide sequence ID" value="NZ_BAAAQC010000012.1"/>
</dbReference>
<dbReference type="Pfam" id="PF00656">
    <property type="entry name" value="Peptidase_C14"/>
    <property type="match status" value="1"/>
</dbReference>
<dbReference type="InterPro" id="IPR029030">
    <property type="entry name" value="Caspase-like_dom_sf"/>
</dbReference>
<feature type="domain" description="CHAT" evidence="3">
    <location>
        <begin position="969"/>
        <end position="1134"/>
    </location>
</feature>
<dbReference type="InterPro" id="IPR055786">
    <property type="entry name" value="DUF7362"/>
</dbReference>
<evidence type="ECO:0000259" key="4">
    <source>
        <dbReference type="Pfam" id="PF24062"/>
    </source>
</evidence>
<dbReference type="GO" id="GO:0006508">
    <property type="term" value="P:proteolysis"/>
    <property type="evidence" value="ECO:0007669"/>
    <property type="project" value="InterPro"/>
</dbReference>
<dbReference type="PANTHER" id="PTHR48104">
    <property type="entry name" value="METACASPASE-4"/>
    <property type="match status" value="1"/>
</dbReference>
<comment type="caution">
    <text evidence="7">The sequence shown here is derived from an EMBL/GenBank/DDBJ whole genome shotgun (WGS) entry which is preliminary data.</text>
</comment>
<feature type="compositionally biased region" description="Low complexity" evidence="1">
    <location>
        <begin position="537"/>
        <end position="546"/>
    </location>
</feature>
<sequence length="1483" mass="158073">MPSASFGGGAVRVRTPGGYDATPASDRGDRDLGDGTGHAAAKSALLAALGESDFEVVDRIDLTPRRSRDLASPGPANRRGTVSLDVDVAPTDDAVVLLERDGVYSWHLPLRPTGGTRSLEARTLSFEIDVQPRRPTSANVRAARHARALTAEQPHDRGLLGDLVHGAVQAIVLRFVAPLVVGGVVRKLEEAVRPGLVHAAGPAAGSWQPLRAGATLGLPTDRPVRVLLLVHGTFSSTVGAFAAMGLVPGAEGFLQTVLSAYDAVIGYDHRTLSVDPRQNAVDLLAELRRQHPGTDMTIDIITHSRGGLVTRSFVEALLPQSNWPATVDNIVFVAATNGGTHLADPARWHDLVDLYTNLVTVGAAGLALLPGGAPVAAVVGGVVRGIGALVKYLVSYVATGDDVPGLAAMIPDGPFVTDLNRDQPGQPGPGTNWHVVSSNFHVSLLDGSHRPPEFPKELAVRLGEGFVDGLFEGDNDLVVDTASMSAIGPPSGGYVKDSLALGTNDEVYHTNYFSQLRVIEAIAGWLPLGMGAGGGPEAALEAPPETGGDEGAEAELDGGVDREVTGGGDVGLTEVELEAPSRAPGRPPRLTASRPSRAQPPLPPVPLPTTERPPRKAPTTKGTAKKGTAKKGATKRGATKRAAAPGVPATSPGQLAAEMPATVRPEEDFTVRVRLGTGTIEASHGAVSVSAGVQVDAARPVRIQVVGKQNARIIGEDARALGLPQGDWTSDAQFTAQALEAGPVRITVIARQGWVPVANLTLEGEAAPTERSGLLPLTGTSRATAKGAFDIDAAGLERLPVLEIFERRVAGGRVVYQYAVRATPRGKVRHFESPPLTRSEQFAAKRIGQIADIWRTRNRTPEERFSDVQDIGVDFFERLFPEEMQEFLWERRDKLGNLLVLTDEPYMPWEIVHLKPPRGEREQEPRFLAQGGLVRWHFDRVPPQRLRVRPGRARSLCPVYEDPAFTLAGPEQEAHFLEERFGATPIRPTPRAVRDLLRRGGFDLLHFAGHGAADARAIEDARILLAAGRRDGEELQEYLSATNVSANAAWTRKGEVGPVVVLNACEVGQVGTQLSTVGGFAKAFLDAGASAFVSCLWSVRDEPSRIFVEALYDELLKGATVAAASAHARAVARDAGDETWLAYVVYARPDAVLVTEPDLPAPTTSTTPGPARPGSLTTHQPSGTERGRAMTSRALCVGINEFKTLPQSSWLNGCVNDAEDIAATLKKNGFQSRNVTVLRDAEATKEAIMNALTGMIRKSKPGDEVLFSYSSHGTQVPDLPGTEAPGDKEPDGLDEAFACYEIAVGGDGWDRDTVIVDDELRELFSSAPDGVLVEVLLDTCHSGSGTRDLDDIQRDLLRGRRPRYLPPPTAKALAQARTIRANHPEAVERKALLSLVKSRGPKAKPVLFAACRADQTASDAQFGGRPNGAFTYLFLKALTENPTGTRTDLHKAVTNGLKTEDFEQRSTLEGPVKAKKTGFGQLW</sequence>
<dbReference type="InterPro" id="IPR011600">
    <property type="entry name" value="Pept_C14_caspase"/>
</dbReference>
<dbReference type="Proteomes" id="UP000320085">
    <property type="component" value="Unassembled WGS sequence"/>
</dbReference>
<dbReference type="GO" id="GO:0005737">
    <property type="term" value="C:cytoplasm"/>
    <property type="evidence" value="ECO:0007669"/>
    <property type="project" value="TreeGrafter"/>
</dbReference>
<feature type="compositionally biased region" description="Pro residues" evidence="1">
    <location>
        <begin position="598"/>
        <end position="607"/>
    </location>
</feature>
<feature type="compositionally biased region" description="Acidic residues" evidence="1">
    <location>
        <begin position="547"/>
        <end position="558"/>
    </location>
</feature>
<dbReference type="Gene3D" id="3.40.50.1820">
    <property type="entry name" value="alpha/beta hydrolase"/>
    <property type="match status" value="1"/>
</dbReference>
<proteinExistence type="predicted"/>
<organism evidence="7 8">
    <name type="scientific">Humibacillus xanthopallidus</name>
    <dbReference type="NCBI Taxonomy" id="412689"/>
    <lineage>
        <taxon>Bacteria</taxon>
        <taxon>Bacillati</taxon>
        <taxon>Actinomycetota</taxon>
        <taxon>Actinomycetes</taxon>
        <taxon>Micrococcales</taxon>
        <taxon>Intrasporangiaceae</taxon>
        <taxon>Humibacillus</taxon>
    </lineage>
</organism>
<feature type="compositionally biased region" description="Low complexity" evidence="1">
    <location>
        <begin position="1161"/>
        <end position="1175"/>
    </location>
</feature>
<evidence type="ECO:0000256" key="1">
    <source>
        <dbReference type="SAM" id="MobiDB-lite"/>
    </source>
</evidence>
<evidence type="ECO:0000259" key="2">
    <source>
        <dbReference type="Pfam" id="PF00656"/>
    </source>
</evidence>
<feature type="domain" description="Peptidase C14 caspase" evidence="2">
    <location>
        <begin position="1193"/>
        <end position="1469"/>
    </location>
</feature>
<dbReference type="Gene3D" id="3.40.50.1460">
    <property type="match status" value="1"/>
</dbReference>
<feature type="region of interest" description="Disordered" evidence="1">
    <location>
        <begin position="1157"/>
        <end position="1187"/>
    </location>
</feature>
<dbReference type="Pfam" id="PF24063">
    <property type="entry name" value="DUF7363"/>
    <property type="match status" value="1"/>
</dbReference>
<accession>A0A543PRU1</accession>
<dbReference type="InterPro" id="IPR055803">
    <property type="entry name" value="DUF7379"/>
</dbReference>
<feature type="compositionally biased region" description="Basic residues" evidence="1">
    <location>
        <begin position="623"/>
        <end position="639"/>
    </location>
</feature>
<dbReference type="EMBL" id="VFQF01000002">
    <property type="protein sequence ID" value="TQN46792.1"/>
    <property type="molecule type" value="Genomic_DNA"/>
</dbReference>
<feature type="region of interest" description="Disordered" evidence="1">
    <location>
        <begin position="536"/>
        <end position="653"/>
    </location>
</feature>
<name>A0A543PRU1_9MICO</name>
<dbReference type="InterPro" id="IPR029058">
    <property type="entry name" value="AB_hydrolase_fold"/>
</dbReference>
<feature type="domain" description="DUF7379" evidence="6">
    <location>
        <begin position="227"/>
        <end position="420"/>
    </location>
</feature>
<feature type="domain" description="DUF7362" evidence="4">
    <location>
        <begin position="8"/>
        <end position="175"/>
    </location>
</feature>
<feature type="compositionally biased region" description="Gly residues" evidence="1">
    <location>
        <begin position="1"/>
        <end position="10"/>
    </location>
</feature>
<evidence type="ECO:0000259" key="6">
    <source>
        <dbReference type="Pfam" id="PF24096"/>
    </source>
</evidence>
<dbReference type="Pfam" id="PF24096">
    <property type="entry name" value="DUF7379"/>
    <property type="match status" value="1"/>
</dbReference>
<evidence type="ECO:0000313" key="8">
    <source>
        <dbReference type="Proteomes" id="UP000320085"/>
    </source>
</evidence>